<accession>A0AAU9P409</accession>
<dbReference type="EMBL" id="CAKMRJ010005523">
    <property type="protein sequence ID" value="CAH1444678.1"/>
    <property type="molecule type" value="Genomic_DNA"/>
</dbReference>
<gene>
    <name evidence="1" type="ORF">LVIROSA_LOCUS30489</name>
</gene>
<comment type="caution">
    <text evidence="1">The sequence shown here is derived from an EMBL/GenBank/DDBJ whole genome shotgun (WGS) entry which is preliminary data.</text>
</comment>
<evidence type="ECO:0000313" key="2">
    <source>
        <dbReference type="Proteomes" id="UP001157418"/>
    </source>
</evidence>
<name>A0AAU9P409_9ASTR</name>
<dbReference type="AlphaFoldDB" id="A0AAU9P409"/>
<evidence type="ECO:0000313" key="1">
    <source>
        <dbReference type="EMBL" id="CAH1444678.1"/>
    </source>
</evidence>
<dbReference type="Proteomes" id="UP001157418">
    <property type="component" value="Unassembled WGS sequence"/>
</dbReference>
<sequence length="108" mass="12371">MKRTTFLRPKPKVPILRGVPHKFCSKLCVHRAETTDGCSLWIVGHFYLMNGFSFVEITVQAFGRDNRFCSCVSNLCSLCGSALQRKDFVGDAMCWNTHTHTHFLRFLV</sequence>
<organism evidence="1 2">
    <name type="scientific">Lactuca virosa</name>
    <dbReference type="NCBI Taxonomy" id="75947"/>
    <lineage>
        <taxon>Eukaryota</taxon>
        <taxon>Viridiplantae</taxon>
        <taxon>Streptophyta</taxon>
        <taxon>Embryophyta</taxon>
        <taxon>Tracheophyta</taxon>
        <taxon>Spermatophyta</taxon>
        <taxon>Magnoliopsida</taxon>
        <taxon>eudicotyledons</taxon>
        <taxon>Gunneridae</taxon>
        <taxon>Pentapetalae</taxon>
        <taxon>asterids</taxon>
        <taxon>campanulids</taxon>
        <taxon>Asterales</taxon>
        <taxon>Asteraceae</taxon>
        <taxon>Cichorioideae</taxon>
        <taxon>Cichorieae</taxon>
        <taxon>Lactucinae</taxon>
        <taxon>Lactuca</taxon>
    </lineage>
</organism>
<keyword evidence="2" id="KW-1185">Reference proteome</keyword>
<reference evidence="1 2" key="1">
    <citation type="submission" date="2022-01" db="EMBL/GenBank/DDBJ databases">
        <authorList>
            <person name="Xiong W."/>
            <person name="Schranz E."/>
        </authorList>
    </citation>
    <scope>NUCLEOTIDE SEQUENCE [LARGE SCALE GENOMIC DNA]</scope>
</reference>
<protein>
    <submittedName>
        <fullName evidence="1">Uncharacterized protein</fullName>
    </submittedName>
</protein>
<proteinExistence type="predicted"/>